<feature type="domain" description="HD-Zip IV C-terminal" evidence="2">
    <location>
        <begin position="372"/>
        <end position="489"/>
    </location>
</feature>
<evidence type="ECO:0000313" key="4">
    <source>
        <dbReference type="Proteomes" id="UP001151760"/>
    </source>
</evidence>
<proteinExistence type="predicted"/>
<evidence type="ECO:0000259" key="2">
    <source>
        <dbReference type="Pfam" id="PF25797"/>
    </source>
</evidence>
<feature type="compositionally biased region" description="Low complexity" evidence="1">
    <location>
        <begin position="434"/>
        <end position="445"/>
    </location>
</feature>
<dbReference type="Pfam" id="PF25797">
    <property type="entry name" value="PDF2_C"/>
    <property type="match status" value="1"/>
</dbReference>
<reference evidence="3" key="1">
    <citation type="journal article" date="2022" name="Int. J. Mol. Sci.">
        <title>Draft Genome of Tanacetum Coccineum: Genomic Comparison of Closely Related Tanacetum-Family Plants.</title>
        <authorList>
            <person name="Yamashiro T."/>
            <person name="Shiraishi A."/>
            <person name="Nakayama K."/>
            <person name="Satake H."/>
        </authorList>
    </citation>
    <scope>NUCLEOTIDE SEQUENCE</scope>
</reference>
<dbReference type="InterPro" id="IPR057993">
    <property type="entry name" value="HD-Zip_IV_C"/>
</dbReference>
<name>A0ABQ4WHI1_9ASTR</name>
<organism evidence="3 4">
    <name type="scientific">Tanacetum coccineum</name>
    <dbReference type="NCBI Taxonomy" id="301880"/>
    <lineage>
        <taxon>Eukaryota</taxon>
        <taxon>Viridiplantae</taxon>
        <taxon>Streptophyta</taxon>
        <taxon>Embryophyta</taxon>
        <taxon>Tracheophyta</taxon>
        <taxon>Spermatophyta</taxon>
        <taxon>Magnoliopsida</taxon>
        <taxon>eudicotyledons</taxon>
        <taxon>Gunneridae</taxon>
        <taxon>Pentapetalae</taxon>
        <taxon>asterids</taxon>
        <taxon>campanulids</taxon>
        <taxon>Asterales</taxon>
        <taxon>Asteraceae</taxon>
        <taxon>Asteroideae</taxon>
        <taxon>Anthemideae</taxon>
        <taxon>Anthemidinae</taxon>
        <taxon>Tanacetum</taxon>
    </lineage>
</organism>
<dbReference type="PANTHER" id="PTHR45654:SF1">
    <property type="entry name" value="HOMEOBOX-LEUCINE ZIPPER PROTEIN HDG11"/>
    <property type="match status" value="1"/>
</dbReference>
<gene>
    <name evidence="3" type="ORF">Tco_0625659</name>
</gene>
<protein>
    <recommendedName>
        <fullName evidence="2">HD-Zip IV C-terminal domain-containing protein</fullName>
    </recommendedName>
</protein>
<reference evidence="3" key="2">
    <citation type="submission" date="2022-01" db="EMBL/GenBank/DDBJ databases">
        <authorList>
            <person name="Yamashiro T."/>
            <person name="Shiraishi A."/>
            <person name="Satake H."/>
            <person name="Nakayama K."/>
        </authorList>
    </citation>
    <scope>NUCLEOTIDE SEQUENCE</scope>
</reference>
<feature type="region of interest" description="Disordered" evidence="1">
    <location>
        <begin position="419"/>
        <end position="449"/>
    </location>
</feature>
<sequence>MSLKAKLKWHGKLFVNQKLRVGLVNTVKLEGVSVWVAQRDECDSWGWKNLLTIRDSILNHIMYKIGNGESTYMCQEGEDKIIWVDKDGKPKMFTMKNVYDDPREHNEEERNFRIFRNLKRDWSIVLQLICDAIKSRLMGLKVKKSSAVDTAAAIWNLDCGNLSTPELLSVIMDGYISVVVGKDMQLKASPAVIRKVSCLVECQLDDAYFKTVSLIAFAAIPMISCITISSEGCKVSIICTATVTLEPPPPDDVLLLPAVVVVKWVEHLEIEENREYDDLITNAKAYGAHGWVACLKRACERISYETGEQRPVMNLGKRMVKNFFECVGATYGTNIWSRALILKEMKVHTTLRKSNDGIIFGAAATVDDATESTDTPLRLQEASINQYGSLVVWSSVNATSLLESLKLRKEAINTPVMTPSGFSISPGDHQTAMSSTATAGSSSTSSGGGGSNVTVAVQMMLTSQPSEEIEIHDIIGIAAKAIKETVLKLDGTLY</sequence>
<dbReference type="PANTHER" id="PTHR45654">
    <property type="entry name" value="HOMEOBOX-LEUCINE ZIPPER PROTEIN MERISTEM L1"/>
    <property type="match status" value="1"/>
</dbReference>
<comment type="caution">
    <text evidence="3">The sequence shown here is derived from an EMBL/GenBank/DDBJ whole genome shotgun (WGS) entry which is preliminary data.</text>
</comment>
<dbReference type="InterPro" id="IPR042160">
    <property type="entry name" value="HD-Zip_IV"/>
</dbReference>
<accession>A0ABQ4WHI1</accession>
<keyword evidence="4" id="KW-1185">Reference proteome</keyword>
<dbReference type="Proteomes" id="UP001151760">
    <property type="component" value="Unassembled WGS sequence"/>
</dbReference>
<evidence type="ECO:0000313" key="3">
    <source>
        <dbReference type="EMBL" id="GJS52297.1"/>
    </source>
</evidence>
<evidence type="ECO:0000256" key="1">
    <source>
        <dbReference type="SAM" id="MobiDB-lite"/>
    </source>
</evidence>
<dbReference type="EMBL" id="BQNB010008646">
    <property type="protein sequence ID" value="GJS52297.1"/>
    <property type="molecule type" value="Genomic_DNA"/>
</dbReference>